<dbReference type="PANTHER" id="PTHR30217:SF10">
    <property type="entry name" value="23S RRNA 5-HYDROXYCYTIDINE C2501 SYNTHASE"/>
    <property type="match status" value="1"/>
</dbReference>
<dbReference type="InterPro" id="IPR020988">
    <property type="entry name" value="Pept_U32_collagenase"/>
</dbReference>
<dbReference type="InterPro" id="IPR001539">
    <property type="entry name" value="Peptidase_U32"/>
</dbReference>
<proteinExistence type="predicted"/>
<dbReference type="STRING" id="1121291.SAMN02745134_01146"/>
<feature type="domain" description="Peptidase U32 collagenase" evidence="1">
    <location>
        <begin position="376"/>
        <end position="488"/>
    </location>
</feature>
<dbReference type="PANTHER" id="PTHR30217">
    <property type="entry name" value="PEPTIDASE U32 FAMILY"/>
    <property type="match status" value="1"/>
</dbReference>
<protein>
    <submittedName>
        <fullName evidence="2">Putative protease</fullName>
    </submittedName>
</protein>
<name>A0A1W1XAN4_9CLOT</name>
<keyword evidence="2" id="KW-0378">Hydrolase</keyword>
<dbReference type="RefSeq" id="WP_084114581.1">
    <property type="nucleotide sequence ID" value="NZ_FWXH01000003.1"/>
</dbReference>
<evidence type="ECO:0000259" key="1">
    <source>
        <dbReference type="Pfam" id="PF12392"/>
    </source>
</evidence>
<evidence type="ECO:0000313" key="2">
    <source>
        <dbReference type="EMBL" id="SMC20919.1"/>
    </source>
</evidence>
<keyword evidence="2" id="KW-0645">Protease</keyword>
<gene>
    <name evidence="2" type="ORF">SAMN02745134_01146</name>
</gene>
<dbReference type="EMBL" id="FWXH01000003">
    <property type="protein sequence ID" value="SMC20919.1"/>
    <property type="molecule type" value="Genomic_DNA"/>
</dbReference>
<sequence>MKKIELLAPCGSLDSLHAAVQNGADAVYLGGSRFSARAYASNFDDENMIDAVNYCHAYGVKVYITVNTLIKDGEMKDVLNYVKFLYEIGIDALIVQDLGLTYLIRQNFPDFELHASTQMTIHNGEGAKFFRNLGFSRIVLSRELSLEEIEYISKDLNIETEIFVHGALCICYSGQCLMSSLIGGRSGNRGRCAQTCRMPYDLIDDNGDTKFKGYVLSPKDICTLQDVPSIIKSKTSSLKIEGRMKRPEYVAGVVSIYRKAIDYAYEKKEFDYEKETKKLLQLFNREGFSKAYMYGNVGKDMMAYKFPKNMGVYLGDVAKDLSIELKEDIRIKDGVRVDEGGFTVSKIIKNSIEVTEAKVGDTVKLMPIEYKFNDKLYKTADFLLLQNLSDSYKSIYERKIDLNIKCYFKIGESFELSCVYNDKQFNVKGEIVQKAIKKPLELEKVKENLIKTGNTPFNIDGIEFTCFEQGFLPVSSINNTRRELINSILQGIYENNKRVAKKNLDFNRNKKQDNTMEKLMVAVYNKEQLEACKEFGIKTFIIDFFNKKCDISIDSMKDIDLYLKVPNIIKDEFKSICSFIDKNILNVRGIITANAGIINEFKDKTDIIGDYKLNIFNKYSLDFYSNILKGTFLSVELNRGEINEIIKNSPIPCSIIIYGKLETMVSEHCPIGSVLGGKNSEHNCKNECINGEYKLKDRKNEEFLIRTDNYCRSHIYNSMPINLLDNIKDINNIGNIGFRIDFIDEDKEEVKVILNSYKNGRNLSHKKYTRGHYRRGVE</sequence>
<dbReference type="InterPro" id="IPR051454">
    <property type="entry name" value="RNA/ubiquinone_mod_enzymes"/>
</dbReference>
<dbReference type="OrthoDB" id="9807498at2"/>
<organism evidence="2 3">
    <name type="scientific">Clostridium acidisoli DSM 12555</name>
    <dbReference type="NCBI Taxonomy" id="1121291"/>
    <lineage>
        <taxon>Bacteria</taxon>
        <taxon>Bacillati</taxon>
        <taxon>Bacillota</taxon>
        <taxon>Clostridia</taxon>
        <taxon>Eubacteriales</taxon>
        <taxon>Clostridiaceae</taxon>
        <taxon>Clostridium</taxon>
    </lineage>
</organism>
<dbReference type="PROSITE" id="PS01276">
    <property type="entry name" value="PEPTIDASE_U32"/>
    <property type="match status" value="1"/>
</dbReference>
<dbReference type="GO" id="GO:0006508">
    <property type="term" value="P:proteolysis"/>
    <property type="evidence" value="ECO:0007669"/>
    <property type="project" value="UniProtKB-KW"/>
</dbReference>
<dbReference type="Pfam" id="PF01136">
    <property type="entry name" value="Peptidase_U32"/>
    <property type="match status" value="2"/>
</dbReference>
<dbReference type="AlphaFoldDB" id="A0A1W1XAN4"/>
<dbReference type="Proteomes" id="UP000192468">
    <property type="component" value="Unassembled WGS sequence"/>
</dbReference>
<dbReference type="Pfam" id="PF12392">
    <property type="entry name" value="DUF3656"/>
    <property type="match status" value="1"/>
</dbReference>
<keyword evidence="3" id="KW-1185">Reference proteome</keyword>
<evidence type="ECO:0000313" key="3">
    <source>
        <dbReference type="Proteomes" id="UP000192468"/>
    </source>
</evidence>
<reference evidence="2 3" key="1">
    <citation type="submission" date="2017-04" db="EMBL/GenBank/DDBJ databases">
        <authorList>
            <person name="Afonso C.L."/>
            <person name="Miller P.J."/>
            <person name="Scott M.A."/>
            <person name="Spackman E."/>
            <person name="Goraichik I."/>
            <person name="Dimitrov K.M."/>
            <person name="Suarez D.L."/>
            <person name="Swayne D.E."/>
        </authorList>
    </citation>
    <scope>NUCLEOTIDE SEQUENCE [LARGE SCALE GENOMIC DNA]</scope>
    <source>
        <strain evidence="2 3">DSM 12555</strain>
    </source>
</reference>
<accession>A0A1W1XAN4</accession>
<dbReference type="GO" id="GO:0008233">
    <property type="term" value="F:peptidase activity"/>
    <property type="evidence" value="ECO:0007669"/>
    <property type="project" value="UniProtKB-KW"/>
</dbReference>